<dbReference type="AlphaFoldDB" id="A0A1F7GAP3"/>
<dbReference type="Proteomes" id="UP000178372">
    <property type="component" value="Unassembled WGS sequence"/>
</dbReference>
<proteinExistence type="predicted"/>
<dbReference type="CDD" id="cd03809">
    <property type="entry name" value="GT4_MtfB-like"/>
    <property type="match status" value="1"/>
</dbReference>
<dbReference type="PANTHER" id="PTHR46401">
    <property type="entry name" value="GLYCOSYLTRANSFERASE WBBK-RELATED"/>
    <property type="match status" value="1"/>
</dbReference>
<dbReference type="SUPFAM" id="SSF53756">
    <property type="entry name" value="UDP-Glycosyltransferase/glycogen phosphorylase"/>
    <property type="match status" value="1"/>
</dbReference>
<dbReference type="InterPro" id="IPR001296">
    <property type="entry name" value="Glyco_trans_1"/>
</dbReference>
<organism evidence="3 4">
    <name type="scientific">Candidatus Roizmanbacteria bacterium RIFCSPHIGHO2_01_FULL_39_12b</name>
    <dbReference type="NCBI Taxonomy" id="1802030"/>
    <lineage>
        <taxon>Bacteria</taxon>
        <taxon>Candidatus Roizmaniibacteriota</taxon>
    </lineage>
</organism>
<dbReference type="EMBL" id="MFZF01000022">
    <property type="protein sequence ID" value="OGK15970.1"/>
    <property type="molecule type" value="Genomic_DNA"/>
</dbReference>
<name>A0A1F7GAP3_9BACT</name>
<evidence type="ECO:0000313" key="3">
    <source>
        <dbReference type="EMBL" id="OGK15970.1"/>
    </source>
</evidence>
<reference evidence="3 4" key="1">
    <citation type="journal article" date="2016" name="Nat. Commun.">
        <title>Thousands of microbial genomes shed light on interconnected biogeochemical processes in an aquifer system.</title>
        <authorList>
            <person name="Anantharaman K."/>
            <person name="Brown C.T."/>
            <person name="Hug L.A."/>
            <person name="Sharon I."/>
            <person name="Castelle C.J."/>
            <person name="Probst A.J."/>
            <person name="Thomas B.C."/>
            <person name="Singh A."/>
            <person name="Wilkins M.J."/>
            <person name="Karaoz U."/>
            <person name="Brodie E.L."/>
            <person name="Williams K.H."/>
            <person name="Hubbard S.S."/>
            <person name="Banfield J.F."/>
        </authorList>
    </citation>
    <scope>NUCLEOTIDE SEQUENCE [LARGE SCALE GENOMIC DNA]</scope>
</reference>
<sequence>MGKVYLLDPTKKDSLSAFRGGGRVIQLIADYLPEIEFINDPQLIPSDGTLIVPYWFPFHPPQIIKTKANKKVLIIFDVIPLKYPEHFPIGLKGMIFKWINTQIAKSYDKIITISQSSKKDIKKYLHIDESKISVCYLTIPKTLLKERESKPNIDIPKTFCLYVGDVNWNKNLPTIAKAIKENKVPCVFAGGKFSKESVNSPELKHLWQESFAEFVSLAKDDPRFIFQERVTDSELKWLYKNALCNILVSHDEGFGLSYLEAATFSTPSILSDILVFHEIAGDAAIFVNPNDPIRLTQEIDALSKNPDKRNLLGEKANARSKQLSPNNFARQFRSALGL</sequence>
<evidence type="ECO:0000313" key="4">
    <source>
        <dbReference type="Proteomes" id="UP000178372"/>
    </source>
</evidence>
<dbReference type="Gene3D" id="3.40.50.2000">
    <property type="entry name" value="Glycogen Phosphorylase B"/>
    <property type="match status" value="2"/>
</dbReference>
<gene>
    <name evidence="3" type="ORF">A2690_00760</name>
</gene>
<keyword evidence="1" id="KW-0808">Transferase</keyword>
<dbReference type="GO" id="GO:0016757">
    <property type="term" value="F:glycosyltransferase activity"/>
    <property type="evidence" value="ECO:0007669"/>
    <property type="project" value="InterPro"/>
</dbReference>
<feature type="domain" description="Glycosyl transferase family 1" evidence="2">
    <location>
        <begin position="150"/>
        <end position="317"/>
    </location>
</feature>
<evidence type="ECO:0000259" key="2">
    <source>
        <dbReference type="Pfam" id="PF00534"/>
    </source>
</evidence>
<protein>
    <recommendedName>
        <fullName evidence="2">Glycosyl transferase family 1 domain-containing protein</fullName>
    </recommendedName>
</protein>
<dbReference type="PANTHER" id="PTHR46401:SF2">
    <property type="entry name" value="GLYCOSYLTRANSFERASE WBBK-RELATED"/>
    <property type="match status" value="1"/>
</dbReference>
<evidence type="ECO:0000256" key="1">
    <source>
        <dbReference type="ARBA" id="ARBA00022679"/>
    </source>
</evidence>
<accession>A0A1F7GAP3</accession>
<comment type="caution">
    <text evidence="3">The sequence shown here is derived from an EMBL/GenBank/DDBJ whole genome shotgun (WGS) entry which is preliminary data.</text>
</comment>
<dbReference type="Pfam" id="PF00534">
    <property type="entry name" value="Glycos_transf_1"/>
    <property type="match status" value="1"/>
</dbReference>